<dbReference type="KEGG" id="hce:HCW_06855"/>
<dbReference type="HOGENOM" id="CLU_011573_1_0_7"/>
<evidence type="ECO:0000313" key="3">
    <source>
        <dbReference type="Proteomes" id="UP000005010"/>
    </source>
</evidence>
<sequence>MKAFCERLIAYVINFIKRKVRMQEYEDIIKAEELVLELLEDEDEPLYQELKTLANNSENESSKTRKDWNKKDTEEIHNIEANESFMDLFLEIDTRAIRTPKYPKSTLEDFNVGHWDLYPYKGSDNAEKRVKFLLDNSNKIIYARNACKDVQKNAYVAIDFGTKSTVVGIWQNGEKRLLKLGSDIQTNPKDYENPTILEFCDIDSFLNAYYNKEHRPYTNYEDLIIAHDAYHNFKESSSDEPNEFYRFFSKLKQWAGSNQSISIVDKILRESEERYEIKSIFDEDSYINPIELYAYYIGRFINQMNTGVYINYLLSYPVKYEKKNREKILESFEKGLKKSLPHGVLDKHQLSVEFVATEPAAYAISALDKYGFYSEKYAESKTFYGVFDFGGGTTDFDFGVWLESDKKGKEFKLVHFAQGGNEKLGGENLLELLAYNIFIAHIDIMQQNNICICMPNFDVKTPGGLENSILRNAPTMQARKNLALIAECLRPLVEEYFNIDNIKKLEQGLDIGLDPASFSVTLENNEGQSLSIPLDRIDFNKCYKTLQKRIHQGVMGFFEAFRKASDYMQGLDKLHIFLGGNASRSPIVVREFLAIIKEKEQESKEKLDFTLYPPLGTKEAISVQKKLGVYEHEGHFTRVVTCKSGVAFGLLECRKSSKIEIISEIKEDDEAGFKFYIGTDRMKKFSKIIDKGVFESKYIDFLDYMSDNNIDIYYTSDDFGASNQLAIKDERVKNITYTAQDFEEDYQVKIKIINANSIVVGIFDSSDKLVEESEVLELN</sequence>
<proteinExistence type="predicted"/>
<dbReference type="SUPFAM" id="SSF53067">
    <property type="entry name" value="Actin-like ATPase domain"/>
    <property type="match status" value="1"/>
</dbReference>
<dbReference type="Gene3D" id="3.30.420.40">
    <property type="match status" value="1"/>
</dbReference>
<gene>
    <name evidence="2" type="ordered locus">HCW_06855</name>
</gene>
<protein>
    <recommendedName>
        <fullName evidence="4">Molecular chaperone DnaK</fullName>
    </recommendedName>
</protein>
<reference evidence="3" key="1">
    <citation type="submission" date="2012-04" db="EMBL/GenBank/DDBJ databases">
        <title>Complete genome sequence of Helicobacter cetorum strain MIT 00-7128.</title>
        <authorList>
            <person name="Kersulyte D."/>
            <person name="Berg D.E."/>
        </authorList>
    </citation>
    <scope>NUCLEOTIDE SEQUENCE [LARGE SCALE GENOMIC DNA]</scope>
    <source>
        <strain evidence="3">MIT 00-7128</strain>
    </source>
</reference>
<keyword evidence="3" id="KW-1185">Reference proteome</keyword>
<dbReference type="AlphaFoldDB" id="I0ENW0"/>
<dbReference type="PATRIC" id="fig|182217.3.peg.1448"/>
<evidence type="ECO:0000256" key="1">
    <source>
        <dbReference type="SAM" id="Coils"/>
    </source>
</evidence>
<feature type="coiled-coil region" evidence="1">
    <location>
        <begin position="22"/>
        <end position="67"/>
    </location>
</feature>
<organism evidence="2 3">
    <name type="scientific">Helicobacter cetorum (strain ATCC BAA-429 / MIT 00-7128)</name>
    <dbReference type="NCBI Taxonomy" id="182217"/>
    <lineage>
        <taxon>Bacteria</taxon>
        <taxon>Pseudomonadati</taxon>
        <taxon>Campylobacterota</taxon>
        <taxon>Epsilonproteobacteria</taxon>
        <taxon>Campylobacterales</taxon>
        <taxon>Helicobacteraceae</taxon>
        <taxon>Helicobacter</taxon>
    </lineage>
</organism>
<dbReference type="STRING" id="182217.HCW_06855"/>
<dbReference type="Proteomes" id="UP000005010">
    <property type="component" value="Chromosome"/>
</dbReference>
<dbReference type="EMBL" id="CP003479">
    <property type="protein sequence ID" value="AFI04629.1"/>
    <property type="molecule type" value="Genomic_DNA"/>
</dbReference>
<evidence type="ECO:0000313" key="2">
    <source>
        <dbReference type="EMBL" id="AFI04629.1"/>
    </source>
</evidence>
<name>I0ENW0_HELC0</name>
<accession>I0ENW0</accession>
<dbReference type="eggNOG" id="COG0443">
    <property type="taxonomic scope" value="Bacteria"/>
</dbReference>
<evidence type="ECO:0008006" key="4">
    <source>
        <dbReference type="Google" id="ProtNLM"/>
    </source>
</evidence>
<dbReference type="InterPro" id="IPR043129">
    <property type="entry name" value="ATPase_NBD"/>
</dbReference>
<keyword evidence="1" id="KW-0175">Coiled coil</keyword>